<evidence type="ECO:0000313" key="1">
    <source>
        <dbReference type="EMBL" id="KAH7138955.1"/>
    </source>
</evidence>
<protein>
    <recommendedName>
        <fullName evidence="3">F-box domain-containing protein</fullName>
    </recommendedName>
</protein>
<accession>A0A9P9EJF6</accession>
<dbReference type="OrthoDB" id="6058203at2759"/>
<reference evidence="1" key="1">
    <citation type="journal article" date="2021" name="Nat. Commun.">
        <title>Genetic determinants of endophytism in the Arabidopsis root mycobiome.</title>
        <authorList>
            <person name="Mesny F."/>
            <person name="Miyauchi S."/>
            <person name="Thiergart T."/>
            <person name="Pickel B."/>
            <person name="Atanasova L."/>
            <person name="Karlsson M."/>
            <person name="Huettel B."/>
            <person name="Barry K.W."/>
            <person name="Haridas S."/>
            <person name="Chen C."/>
            <person name="Bauer D."/>
            <person name="Andreopoulos W."/>
            <person name="Pangilinan J."/>
            <person name="LaButti K."/>
            <person name="Riley R."/>
            <person name="Lipzen A."/>
            <person name="Clum A."/>
            <person name="Drula E."/>
            <person name="Henrissat B."/>
            <person name="Kohler A."/>
            <person name="Grigoriev I.V."/>
            <person name="Martin F.M."/>
            <person name="Hacquard S."/>
        </authorList>
    </citation>
    <scope>NUCLEOTIDE SEQUENCE</scope>
    <source>
        <strain evidence="1">MPI-CAGE-CH-0243</strain>
    </source>
</reference>
<evidence type="ECO:0008006" key="3">
    <source>
        <dbReference type="Google" id="ProtNLM"/>
    </source>
</evidence>
<comment type="caution">
    <text evidence="1">The sequence shown here is derived from an EMBL/GenBank/DDBJ whole genome shotgun (WGS) entry which is preliminary data.</text>
</comment>
<organism evidence="1 2">
    <name type="scientific">Dendryphion nanum</name>
    <dbReference type="NCBI Taxonomy" id="256645"/>
    <lineage>
        <taxon>Eukaryota</taxon>
        <taxon>Fungi</taxon>
        <taxon>Dikarya</taxon>
        <taxon>Ascomycota</taxon>
        <taxon>Pezizomycotina</taxon>
        <taxon>Dothideomycetes</taxon>
        <taxon>Pleosporomycetidae</taxon>
        <taxon>Pleosporales</taxon>
        <taxon>Torulaceae</taxon>
        <taxon>Dendryphion</taxon>
    </lineage>
</organism>
<proteinExistence type="predicted"/>
<evidence type="ECO:0000313" key="2">
    <source>
        <dbReference type="Proteomes" id="UP000700596"/>
    </source>
</evidence>
<gene>
    <name evidence="1" type="ORF">B0J11DRAFT_31582</name>
</gene>
<sequence>MHILDLPAEMVRMFLHTLDPASFYLCLQTNKLFREHALASSALMADQISRVPGPPVLGATNSDAAALLTIFGKRAAQHLRNGTSRMTDLHRWRAPCDVDRKKSFIMCWTNYLNSGISESQQLVSPGPSTNELAFVQVDRYETIKVYFIERRLHDRDCLQFCHLIPLEAAASHLRATPEHTIQVVRVAHVPVSSANYDDITPGVRIAVLYHLLENSGKVAKSKVLVFCLHPEFGPLVVNLFDLQADDMDKVIAMKVGLKCNLVVVYAVRYSTELLGYRVVKYANARDEQSLEYTTVQHTHFIPPLLPTRTPSLGDRLGDLEIRIDTIEFYPTKYPMTQWIVHDEEFGSVEGLEHQDTLLPDTVMFFDKPSLGRTIAHRHYHEIIDPTFSTEEETCFNAALELVISRDHSYTQHVRKGAYILKATHHPHTCIKFLPHLHYSRLRYTYVAVFDKMFDLDNLSNLGLKVAVSPGAHRIAIASWKSVKVWSFDPSAFLDPAYSLNDETSGEGDYAFSDHCGQQFYDCDDWWSGCLVLEPVELPSAGIVFDLQFRTEDELWGWCDGSVVRWSFGTGAQGKREQWDLETISERNIRNVSIK</sequence>
<dbReference type="Proteomes" id="UP000700596">
    <property type="component" value="Unassembled WGS sequence"/>
</dbReference>
<keyword evidence="2" id="KW-1185">Reference proteome</keyword>
<dbReference type="EMBL" id="JAGMWT010000001">
    <property type="protein sequence ID" value="KAH7138955.1"/>
    <property type="molecule type" value="Genomic_DNA"/>
</dbReference>
<dbReference type="AlphaFoldDB" id="A0A9P9EJF6"/>
<name>A0A9P9EJF6_9PLEO</name>